<keyword evidence="1" id="KW-0812">Transmembrane</keyword>
<dbReference type="Proteomes" id="UP000824142">
    <property type="component" value="Unassembled WGS sequence"/>
</dbReference>
<gene>
    <name evidence="2" type="ORF">IAC63_01640</name>
</gene>
<organism evidence="2 3">
    <name type="scientific">Candidatus Enterousia avicola</name>
    <dbReference type="NCBI Taxonomy" id="2840787"/>
    <lineage>
        <taxon>Bacteria</taxon>
        <taxon>Pseudomonadati</taxon>
        <taxon>Pseudomonadota</taxon>
        <taxon>Alphaproteobacteria</taxon>
        <taxon>Candidatus Enterousia</taxon>
    </lineage>
</organism>
<name>A0A9D1MS98_9PROT</name>
<reference evidence="2" key="2">
    <citation type="journal article" date="2021" name="PeerJ">
        <title>Extensive microbial diversity within the chicken gut microbiome revealed by metagenomics and culture.</title>
        <authorList>
            <person name="Gilroy R."/>
            <person name="Ravi A."/>
            <person name="Getino M."/>
            <person name="Pursley I."/>
            <person name="Horton D.L."/>
            <person name="Alikhan N.F."/>
            <person name="Baker D."/>
            <person name="Gharbi K."/>
            <person name="Hall N."/>
            <person name="Watson M."/>
            <person name="Adriaenssens E.M."/>
            <person name="Foster-Nyarko E."/>
            <person name="Jarju S."/>
            <person name="Secka A."/>
            <person name="Antonio M."/>
            <person name="Oren A."/>
            <person name="Chaudhuri R.R."/>
            <person name="La Ragione R."/>
            <person name="Hildebrand F."/>
            <person name="Pallen M.J."/>
        </authorList>
    </citation>
    <scope>NUCLEOTIDE SEQUENCE</scope>
    <source>
        <strain evidence="2">CHK136-897</strain>
    </source>
</reference>
<evidence type="ECO:0000256" key="1">
    <source>
        <dbReference type="SAM" id="Phobius"/>
    </source>
</evidence>
<reference evidence="2" key="1">
    <citation type="submission" date="2020-10" db="EMBL/GenBank/DDBJ databases">
        <authorList>
            <person name="Gilroy R."/>
        </authorList>
    </citation>
    <scope>NUCLEOTIDE SEQUENCE</scope>
    <source>
        <strain evidence="2">CHK136-897</strain>
    </source>
</reference>
<evidence type="ECO:0000313" key="3">
    <source>
        <dbReference type="Proteomes" id="UP000824142"/>
    </source>
</evidence>
<proteinExistence type="predicted"/>
<sequence length="191" mass="22378">MQKKRASLKKILAISSTTLCVAAIPSICFMLSILNSDLPNNPNEDLRNNREFVRYMNQTYLNTYDTTVKKTRNSPEYKAAQKKLTLLESKGFNATNSQEYKLTEDRLHFLMDSSLNQNQKLVEISEALNKAYSNIEILEGDSARRDSIRRLPIDQRFKKNWLQFMLDINQSRQEEYAKRVKVLENKLQNYK</sequence>
<dbReference type="AlphaFoldDB" id="A0A9D1MS98"/>
<protein>
    <submittedName>
        <fullName evidence="2">Uncharacterized protein</fullName>
    </submittedName>
</protein>
<feature type="transmembrane region" description="Helical" evidence="1">
    <location>
        <begin position="12"/>
        <end position="34"/>
    </location>
</feature>
<comment type="caution">
    <text evidence="2">The sequence shown here is derived from an EMBL/GenBank/DDBJ whole genome shotgun (WGS) entry which is preliminary data.</text>
</comment>
<accession>A0A9D1MS98</accession>
<dbReference type="EMBL" id="DVNO01000012">
    <property type="protein sequence ID" value="HIU65322.1"/>
    <property type="molecule type" value="Genomic_DNA"/>
</dbReference>
<evidence type="ECO:0000313" key="2">
    <source>
        <dbReference type="EMBL" id="HIU65322.1"/>
    </source>
</evidence>
<keyword evidence="1" id="KW-1133">Transmembrane helix</keyword>
<keyword evidence="1" id="KW-0472">Membrane</keyword>